<comment type="subcellular location">
    <subcellularLocation>
        <location evidence="2">Endoplasmic reticulum membrane</location>
        <topology evidence="2">Single-pass membrane protein</topology>
    </subcellularLocation>
    <subcellularLocation>
        <location evidence="1">Nucleus</location>
    </subcellularLocation>
</comment>
<protein>
    <submittedName>
        <fullName evidence="9">Uncharacterized protein</fullName>
    </submittedName>
</protein>
<evidence type="ECO:0000256" key="5">
    <source>
        <dbReference type="ARBA" id="ARBA00023125"/>
    </source>
</evidence>
<accession>A0AAD3SC78</accession>
<gene>
    <name evidence="9" type="ORF">Nepgr_009946</name>
</gene>
<comment type="similarity">
    <text evidence="3">Belongs to the bZIP family.</text>
</comment>
<proteinExistence type="inferred from homology"/>
<organism evidence="9 10">
    <name type="scientific">Nepenthes gracilis</name>
    <name type="common">Slender pitcher plant</name>
    <dbReference type="NCBI Taxonomy" id="150966"/>
    <lineage>
        <taxon>Eukaryota</taxon>
        <taxon>Viridiplantae</taxon>
        <taxon>Streptophyta</taxon>
        <taxon>Embryophyta</taxon>
        <taxon>Tracheophyta</taxon>
        <taxon>Spermatophyta</taxon>
        <taxon>Magnoliopsida</taxon>
        <taxon>eudicotyledons</taxon>
        <taxon>Gunneridae</taxon>
        <taxon>Pentapetalae</taxon>
        <taxon>Caryophyllales</taxon>
        <taxon>Nepenthaceae</taxon>
        <taxon>Nepenthes</taxon>
    </lineage>
</organism>
<evidence type="ECO:0000313" key="10">
    <source>
        <dbReference type="Proteomes" id="UP001279734"/>
    </source>
</evidence>
<dbReference type="Proteomes" id="UP001279734">
    <property type="component" value="Unassembled WGS sequence"/>
</dbReference>
<evidence type="ECO:0000256" key="7">
    <source>
        <dbReference type="ARBA" id="ARBA00023242"/>
    </source>
</evidence>
<evidence type="ECO:0000256" key="3">
    <source>
        <dbReference type="ARBA" id="ARBA00007163"/>
    </source>
</evidence>
<evidence type="ECO:0000313" key="9">
    <source>
        <dbReference type="EMBL" id="GMH08106.1"/>
    </source>
</evidence>
<sequence length="147" mass="15411">MLRSGSCTEILQFGVSPTSGTIITAATAANGTASDGHRNSTHLKKGRNRKILHGNPLPLSGRTLNASRDPMGPNSPKDGYLVNSSRSSIVVSVLVDPREAADGDGEGMIGSKTISRIFVVMLADSVKYVTYSCLLPRMGSGPHLVTS</sequence>
<evidence type="ECO:0000256" key="4">
    <source>
        <dbReference type="ARBA" id="ARBA00023015"/>
    </source>
</evidence>
<name>A0AAD3SC78_NEPGR</name>
<dbReference type="GO" id="GO:0005789">
    <property type="term" value="C:endoplasmic reticulum membrane"/>
    <property type="evidence" value="ECO:0007669"/>
    <property type="project" value="UniProtKB-SubCell"/>
</dbReference>
<dbReference type="AlphaFoldDB" id="A0AAD3SC78"/>
<feature type="region of interest" description="Disordered" evidence="8">
    <location>
        <begin position="50"/>
        <end position="80"/>
    </location>
</feature>
<keyword evidence="6" id="KW-0804">Transcription</keyword>
<keyword evidence="7" id="KW-0539">Nucleus</keyword>
<evidence type="ECO:0000256" key="6">
    <source>
        <dbReference type="ARBA" id="ARBA00023163"/>
    </source>
</evidence>
<dbReference type="PANTHER" id="PTHR47416">
    <property type="entry name" value="BASIC-LEUCINE ZIPPER TRANSCRIPTION FACTOR F-RELATED"/>
    <property type="match status" value="1"/>
</dbReference>
<comment type="caution">
    <text evidence="9">The sequence shown here is derived from an EMBL/GenBank/DDBJ whole genome shotgun (WGS) entry which is preliminary data.</text>
</comment>
<keyword evidence="5" id="KW-0238">DNA-binding</keyword>
<reference evidence="9" key="1">
    <citation type="submission" date="2023-05" db="EMBL/GenBank/DDBJ databases">
        <title>Nepenthes gracilis genome sequencing.</title>
        <authorList>
            <person name="Fukushima K."/>
        </authorList>
    </citation>
    <scope>NUCLEOTIDE SEQUENCE</scope>
    <source>
        <strain evidence="9">SING2019-196</strain>
    </source>
</reference>
<keyword evidence="10" id="KW-1185">Reference proteome</keyword>
<evidence type="ECO:0000256" key="8">
    <source>
        <dbReference type="SAM" id="MobiDB-lite"/>
    </source>
</evidence>
<evidence type="ECO:0000256" key="1">
    <source>
        <dbReference type="ARBA" id="ARBA00004123"/>
    </source>
</evidence>
<evidence type="ECO:0000256" key="2">
    <source>
        <dbReference type="ARBA" id="ARBA00004389"/>
    </source>
</evidence>
<dbReference type="GO" id="GO:0003677">
    <property type="term" value="F:DNA binding"/>
    <property type="evidence" value="ECO:0007669"/>
    <property type="project" value="UniProtKB-KW"/>
</dbReference>
<keyword evidence="4" id="KW-0805">Transcription regulation</keyword>
<dbReference type="EMBL" id="BSYO01000008">
    <property type="protein sequence ID" value="GMH08106.1"/>
    <property type="molecule type" value="Genomic_DNA"/>
</dbReference>
<dbReference type="GO" id="GO:0005634">
    <property type="term" value="C:nucleus"/>
    <property type="evidence" value="ECO:0007669"/>
    <property type="project" value="UniProtKB-SubCell"/>
</dbReference>
<dbReference type="PANTHER" id="PTHR47416:SF3">
    <property type="entry name" value="BZIP TRANSCRIPTION FACTOR 17-RELATED"/>
    <property type="match status" value="1"/>
</dbReference>